<dbReference type="GO" id="GO:0000981">
    <property type="term" value="F:DNA-binding transcription factor activity, RNA polymerase II-specific"/>
    <property type="evidence" value="ECO:0007669"/>
    <property type="project" value="InterPro"/>
</dbReference>
<dbReference type="Proteomes" id="UP001175000">
    <property type="component" value="Unassembled WGS sequence"/>
</dbReference>
<evidence type="ECO:0000259" key="3">
    <source>
        <dbReference type="PROSITE" id="PS50048"/>
    </source>
</evidence>
<sequence>MGRQPSSGYCQTCRKRRVKCGMYLHRGQPACRRCLTSGHRCDGYDTPLRMHILSTRPEKDGVPRMVVIAAQSKGQQTVQLQVLAPSEPSHTALTEDTAALYFFNAFVWAPFWRSFLLSASSPENAASKSLAPDRACFDALVYGYTGLGLGHASLQDRARQLYTGVLGQMQKLLRDAGKPELAKLIRAVVIMAMYEFAVNREMGESPPHHFGICWILRHCGPESFQGAELLHVFRSCRSMLFIWRRSHLFLEDEAWKTVPWRHTPKTLEDRIMDIFVDLPGLSEDTAVPEKLITVREKIHALMATLQTWRKDWDASYQRARSRPPPADDEENSIHPLFRDSAPNTLKFDSPTQALEILLYNASLLYLIQLLKVAIRRISELSPFLLNERTPKPGAFLLTSPRSSRIQPALEGLQALSAMPELCNRTEEKVTVVPPTPVAILYWAVQEMPELTGSWDAFLSRFRGFDAAQEEFEGFRIGIWE</sequence>
<comment type="caution">
    <text evidence="4">The sequence shown here is derived from an EMBL/GenBank/DDBJ whole genome shotgun (WGS) entry which is preliminary data.</text>
</comment>
<evidence type="ECO:0000256" key="1">
    <source>
        <dbReference type="ARBA" id="ARBA00023242"/>
    </source>
</evidence>
<dbReference type="PROSITE" id="PS50048">
    <property type="entry name" value="ZN2_CY6_FUNGAL_2"/>
    <property type="match status" value="1"/>
</dbReference>
<dbReference type="InterPro" id="IPR001138">
    <property type="entry name" value="Zn2Cys6_DnaBD"/>
</dbReference>
<dbReference type="CDD" id="cd00067">
    <property type="entry name" value="GAL4"/>
    <property type="match status" value="1"/>
</dbReference>
<proteinExistence type="predicted"/>
<dbReference type="Gene3D" id="4.10.240.10">
    <property type="entry name" value="Zn(2)-C6 fungal-type DNA-binding domain"/>
    <property type="match status" value="1"/>
</dbReference>
<evidence type="ECO:0000313" key="5">
    <source>
        <dbReference type="Proteomes" id="UP001175000"/>
    </source>
</evidence>
<name>A0AA39WAH1_9PEZI</name>
<dbReference type="PANTHER" id="PTHR38111">
    <property type="entry name" value="ZN(2)-C6 FUNGAL-TYPE DOMAIN-CONTAINING PROTEIN-RELATED"/>
    <property type="match status" value="1"/>
</dbReference>
<feature type="region of interest" description="Disordered" evidence="2">
    <location>
        <begin position="318"/>
        <end position="337"/>
    </location>
</feature>
<dbReference type="InterPro" id="IPR053178">
    <property type="entry name" value="Osmoadaptation_assoc"/>
</dbReference>
<dbReference type="SUPFAM" id="SSF57701">
    <property type="entry name" value="Zn2/Cys6 DNA-binding domain"/>
    <property type="match status" value="1"/>
</dbReference>
<evidence type="ECO:0000256" key="2">
    <source>
        <dbReference type="SAM" id="MobiDB-lite"/>
    </source>
</evidence>
<dbReference type="AlphaFoldDB" id="A0AA39WAH1"/>
<reference evidence="4" key="1">
    <citation type="submission" date="2023-06" db="EMBL/GenBank/DDBJ databases">
        <title>Genome-scale phylogeny and comparative genomics of the fungal order Sordariales.</title>
        <authorList>
            <consortium name="Lawrence Berkeley National Laboratory"/>
            <person name="Hensen N."/>
            <person name="Bonometti L."/>
            <person name="Westerberg I."/>
            <person name="Brannstrom I.O."/>
            <person name="Guillou S."/>
            <person name="Cros-Aarteil S."/>
            <person name="Calhoun S."/>
            <person name="Haridas S."/>
            <person name="Kuo A."/>
            <person name="Mondo S."/>
            <person name="Pangilinan J."/>
            <person name="Riley R."/>
            <person name="Labutti K."/>
            <person name="Andreopoulos B."/>
            <person name="Lipzen A."/>
            <person name="Chen C."/>
            <person name="Yanf M."/>
            <person name="Daum C."/>
            <person name="Ng V."/>
            <person name="Clum A."/>
            <person name="Steindorff A."/>
            <person name="Ohm R."/>
            <person name="Martin F."/>
            <person name="Silar P."/>
            <person name="Natvig D."/>
            <person name="Lalanne C."/>
            <person name="Gautier V."/>
            <person name="Ament-Velasquez S.L."/>
            <person name="Kruys A."/>
            <person name="Hutchinson M.I."/>
            <person name="Powell A.J."/>
            <person name="Barry K."/>
            <person name="Miller A.N."/>
            <person name="Grigoriev I.V."/>
            <person name="Debuchy R."/>
            <person name="Gladieux P."/>
            <person name="Thoren M.H."/>
            <person name="Johannesson H."/>
        </authorList>
    </citation>
    <scope>NUCLEOTIDE SEQUENCE</scope>
    <source>
        <strain evidence="4">CBS 606.72</strain>
    </source>
</reference>
<keyword evidence="5" id="KW-1185">Reference proteome</keyword>
<dbReference type="GO" id="GO:0008270">
    <property type="term" value="F:zinc ion binding"/>
    <property type="evidence" value="ECO:0007669"/>
    <property type="project" value="InterPro"/>
</dbReference>
<gene>
    <name evidence="4" type="ORF">B0T14DRAFT_441180</name>
</gene>
<dbReference type="EMBL" id="JAULSU010000007">
    <property type="protein sequence ID" value="KAK0611892.1"/>
    <property type="molecule type" value="Genomic_DNA"/>
</dbReference>
<accession>A0AA39WAH1</accession>
<keyword evidence="1" id="KW-0539">Nucleus</keyword>
<evidence type="ECO:0000313" key="4">
    <source>
        <dbReference type="EMBL" id="KAK0611892.1"/>
    </source>
</evidence>
<dbReference type="PANTHER" id="PTHR38111:SF2">
    <property type="entry name" value="FINGER DOMAIN PROTEIN, PUTATIVE (AFU_ORTHOLOGUE AFUA_1G01560)-RELATED"/>
    <property type="match status" value="1"/>
</dbReference>
<organism evidence="4 5">
    <name type="scientific">Immersiella caudata</name>
    <dbReference type="NCBI Taxonomy" id="314043"/>
    <lineage>
        <taxon>Eukaryota</taxon>
        <taxon>Fungi</taxon>
        <taxon>Dikarya</taxon>
        <taxon>Ascomycota</taxon>
        <taxon>Pezizomycotina</taxon>
        <taxon>Sordariomycetes</taxon>
        <taxon>Sordariomycetidae</taxon>
        <taxon>Sordariales</taxon>
        <taxon>Lasiosphaeriaceae</taxon>
        <taxon>Immersiella</taxon>
    </lineage>
</organism>
<feature type="domain" description="Zn(2)-C6 fungal-type" evidence="3">
    <location>
        <begin position="10"/>
        <end position="41"/>
    </location>
</feature>
<dbReference type="Pfam" id="PF00172">
    <property type="entry name" value="Zn_clus"/>
    <property type="match status" value="1"/>
</dbReference>
<dbReference type="InterPro" id="IPR036864">
    <property type="entry name" value="Zn2-C6_fun-type_DNA-bd_sf"/>
</dbReference>
<protein>
    <recommendedName>
        <fullName evidence="3">Zn(2)-C6 fungal-type domain-containing protein</fullName>
    </recommendedName>
</protein>